<keyword evidence="1" id="KW-0732">Signal</keyword>
<dbReference type="InterPro" id="IPR051333">
    <property type="entry name" value="CLIP_Serine_Protease"/>
</dbReference>
<dbReference type="SMART" id="SM00020">
    <property type="entry name" value="Tryp_SPc"/>
    <property type="match status" value="1"/>
</dbReference>
<feature type="domain" description="Peptidase S1" evidence="2">
    <location>
        <begin position="35"/>
        <end position="301"/>
    </location>
</feature>
<dbReference type="PROSITE" id="PS50240">
    <property type="entry name" value="TRYPSIN_DOM"/>
    <property type="match status" value="1"/>
</dbReference>
<dbReference type="EnsemblMetazoa" id="XM_017133883.2">
    <property type="protein sequence ID" value="XP_016989372.2"/>
    <property type="gene ID" value="LOC108051709"/>
</dbReference>
<feature type="chain" id="PRO_5046253750" description="Peptidase S1 domain-containing protein" evidence="1">
    <location>
        <begin position="24"/>
        <end position="307"/>
    </location>
</feature>
<evidence type="ECO:0000256" key="1">
    <source>
        <dbReference type="SAM" id="SignalP"/>
    </source>
</evidence>
<dbReference type="GeneID" id="108051709"/>
<dbReference type="RefSeq" id="XP_016989372.2">
    <property type="nucleotide sequence ID" value="XM_017133883.2"/>
</dbReference>
<dbReference type="InterPro" id="IPR043504">
    <property type="entry name" value="Peptidase_S1_PA_chymotrypsin"/>
</dbReference>
<evidence type="ECO:0000313" key="4">
    <source>
        <dbReference type="Proteomes" id="UP001652680"/>
    </source>
</evidence>
<dbReference type="Proteomes" id="UP001652680">
    <property type="component" value="Unassembled WGS sequence"/>
</dbReference>
<dbReference type="InterPro" id="IPR009003">
    <property type="entry name" value="Peptidase_S1_PA"/>
</dbReference>
<dbReference type="PANTHER" id="PTHR24260:SF145">
    <property type="entry name" value="FI17609P1-RELATED"/>
    <property type="match status" value="1"/>
</dbReference>
<keyword evidence="4" id="KW-1185">Reference proteome</keyword>
<name>A0ABM5I384_DRORH</name>
<dbReference type="Gene3D" id="2.40.10.10">
    <property type="entry name" value="Trypsin-like serine proteases"/>
    <property type="match status" value="2"/>
</dbReference>
<reference evidence="4" key="1">
    <citation type="journal article" date="2021" name="Elife">
        <title>Highly contiguous assemblies of 101 drosophilid genomes.</title>
        <authorList>
            <person name="Kim B.Y."/>
            <person name="Wang J.R."/>
            <person name="Miller D.E."/>
            <person name="Barmina O."/>
            <person name="Delaney E."/>
            <person name="Thompson A."/>
            <person name="Comeault A.A."/>
            <person name="Peede D."/>
            <person name="D'Agostino E.R."/>
            <person name="Pelaez J."/>
            <person name="Aguilar J.M."/>
            <person name="Haji D."/>
            <person name="Matsunaga T."/>
            <person name="Armstrong E.E."/>
            <person name="Zych M."/>
            <person name="Ogawa Y."/>
            <person name="Stamenkovic-Radak M."/>
            <person name="Jelic M."/>
            <person name="Veselinovic M.S."/>
            <person name="Tanaskovic M."/>
            <person name="Eric P."/>
            <person name="Gao J.J."/>
            <person name="Katoh T.K."/>
            <person name="Toda M.J."/>
            <person name="Watabe H."/>
            <person name="Watada M."/>
            <person name="Davis J.S."/>
            <person name="Moyle L.C."/>
            <person name="Manoli G."/>
            <person name="Bertolini E."/>
            <person name="Kostal V."/>
            <person name="Hawley R.S."/>
            <person name="Takahashi A."/>
            <person name="Jones C.D."/>
            <person name="Price D.K."/>
            <person name="Whiteman N."/>
            <person name="Kopp A."/>
            <person name="Matute D.R."/>
            <person name="Petrov D.A."/>
        </authorList>
    </citation>
    <scope>NUCLEOTIDE SEQUENCE [LARGE SCALE GENOMIC DNA]</scope>
</reference>
<accession>A0ABM5I384</accession>
<evidence type="ECO:0000259" key="2">
    <source>
        <dbReference type="PROSITE" id="PS50240"/>
    </source>
</evidence>
<dbReference type="InterPro" id="IPR001254">
    <property type="entry name" value="Trypsin_dom"/>
</dbReference>
<reference evidence="3" key="2">
    <citation type="submission" date="2025-05" db="UniProtKB">
        <authorList>
            <consortium name="EnsemblMetazoa"/>
        </authorList>
    </citation>
    <scope>IDENTIFICATION</scope>
</reference>
<organism evidence="3 4">
    <name type="scientific">Drosophila rhopaloa</name>
    <name type="common">Fruit fly</name>
    <dbReference type="NCBI Taxonomy" id="1041015"/>
    <lineage>
        <taxon>Eukaryota</taxon>
        <taxon>Metazoa</taxon>
        <taxon>Ecdysozoa</taxon>
        <taxon>Arthropoda</taxon>
        <taxon>Hexapoda</taxon>
        <taxon>Insecta</taxon>
        <taxon>Pterygota</taxon>
        <taxon>Neoptera</taxon>
        <taxon>Endopterygota</taxon>
        <taxon>Diptera</taxon>
        <taxon>Brachycera</taxon>
        <taxon>Muscomorpha</taxon>
        <taxon>Ephydroidea</taxon>
        <taxon>Drosophilidae</taxon>
        <taxon>Drosophila</taxon>
        <taxon>Sophophora</taxon>
    </lineage>
</organism>
<proteinExistence type="predicted"/>
<dbReference type="Pfam" id="PF00089">
    <property type="entry name" value="Trypsin"/>
    <property type="match status" value="1"/>
</dbReference>
<dbReference type="SUPFAM" id="SSF50494">
    <property type="entry name" value="Trypsin-like serine proteases"/>
    <property type="match status" value="1"/>
</dbReference>
<dbReference type="PANTHER" id="PTHR24260">
    <property type="match status" value="1"/>
</dbReference>
<feature type="signal peptide" evidence="1">
    <location>
        <begin position="1"/>
        <end position="23"/>
    </location>
</feature>
<evidence type="ECO:0000313" key="3">
    <source>
        <dbReference type="EnsemblMetazoa" id="XP_016989372.2"/>
    </source>
</evidence>
<sequence length="307" mass="34893">MLVRNQAYLLLWVLLYFFSTIHMQHECGKVRESQLYNGEEITEADEYTWIGRVGHRESSNAYPEFKCLSVLVNRRFAILPAHCVIEPGSIEPTFILFGVWRVNEGTDLGVCRPDGNKQCSPAPQMVNIEELVVHPRHRRSPAPGFLQYDIALAKLVQGVELTDFVQPICLPPANGIEDNYVAQRLEMAGFKILSSPEWRLQEDDYWRHKVSVHSASLQFCSSKNMIRVQLSENNMCAVRKKEDNFFPGSPLMGFEVVDGKPRNSYVIGITIGIISLPDADRDTFAVLRILPFRNWILKNIQAGLAAE</sequence>
<protein>
    <recommendedName>
        <fullName evidence="2">Peptidase S1 domain-containing protein</fullName>
    </recommendedName>
</protein>